<dbReference type="Pfam" id="PF14625">
    <property type="entry name" value="Lustrin_cystein"/>
    <property type="match status" value="13"/>
</dbReference>
<organism evidence="3 4">
    <name type="scientific">Bursaphelenchus okinawaensis</name>
    <dbReference type="NCBI Taxonomy" id="465554"/>
    <lineage>
        <taxon>Eukaryota</taxon>
        <taxon>Metazoa</taxon>
        <taxon>Ecdysozoa</taxon>
        <taxon>Nematoda</taxon>
        <taxon>Chromadorea</taxon>
        <taxon>Rhabditida</taxon>
        <taxon>Tylenchina</taxon>
        <taxon>Tylenchomorpha</taxon>
        <taxon>Aphelenchoidea</taxon>
        <taxon>Aphelenchoididae</taxon>
        <taxon>Bursaphelenchus</taxon>
    </lineage>
</organism>
<dbReference type="EMBL" id="CAJFDH010000002">
    <property type="protein sequence ID" value="CAD5211548.1"/>
    <property type="molecule type" value="Genomic_DNA"/>
</dbReference>
<protein>
    <submittedName>
        <fullName evidence="3">Uncharacterized protein</fullName>
    </submittedName>
</protein>
<dbReference type="Proteomes" id="UP000783686">
    <property type="component" value="Unassembled WGS sequence"/>
</dbReference>
<dbReference type="EMBL" id="CAJFCW020000002">
    <property type="protein sequence ID" value="CAG9093750.1"/>
    <property type="molecule type" value="Genomic_DNA"/>
</dbReference>
<dbReference type="Proteomes" id="UP000614601">
    <property type="component" value="Unassembled WGS sequence"/>
</dbReference>
<reference evidence="3" key="1">
    <citation type="submission" date="2020-09" db="EMBL/GenBank/DDBJ databases">
        <authorList>
            <person name="Kikuchi T."/>
        </authorList>
    </citation>
    <scope>NUCLEOTIDE SEQUENCE</scope>
    <source>
        <strain evidence="3">SH1</strain>
    </source>
</reference>
<accession>A0A811K693</accession>
<dbReference type="OrthoDB" id="5776602at2759"/>
<feature type="chain" id="PRO_5044131620" evidence="2">
    <location>
        <begin position="16"/>
        <end position="1227"/>
    </location>
</feature>
<sequence length="1227" mass="133994">MILLVLFLISTLGYSSYCPRGQTVTLNPYGRSIPCHSSSECPEASECYSKSGYCCESLAPKLTECPQGMAPIKVSQNRVLQCKVSEKNSCPDGSVCVPGSTSSVAHCCMADPTEGCAAGSRVLRDSSTRKPLLCNPQTLRQADTCPGEASCQWNFELKQYQCCEPDDGCPRSHRPMLDDQSVVRICDPGKNVHCPRGGICWYNFWHGRFQCCQAIVESLCPINMVAFLSPDGPVACKTSKECPEMYSCEKGMCCGQPGTCPLSLHSPARDERGHLRPCFAPNFVDCPGDSSCEASIYPMMVQHKWKQQLCCAKSVLTCAEGGTPYPSHKDAMPCDKSKIDACPVDTKCQASNVPKTYICCRTKRQTNQLCPAGWVLENNQLKYCKPTSHDCLNSCLMSPHTRRFLCCSPLMRAQSRLKQLSLVSLDGDYTCPLFFVGPEIQNRLEKRCTVPGSRGDCSPGFVCATSLEDVNVNLCCGPSDNQKDESNFRCPNPGQVEVVENGRNRFCDAYSNDCPRGSTCHSALNSYQMMICCYSSPSETPVCPSDSLPQPSAAAYVPCDLNRANQCDNGYLCVPSANQPQTAICCSRINPNSYVCPNQQSLYLENGRPRICSLQQANPCPTGFTCTQTVSNVGTYVCCSLPSTATCPPRYTVVTGVNGAAIHCNLNSPNDCPAETQCLDSPNQAQNAVCCRSSDAPRVCPVGMSALLLPNNQVERCTGPGSACPVSGYTCQLSNYLSAWVCCGRDREQILCPNGDVPYSQQLGSPFRCTLYAFPSECPANYQCQVSSQASANVCCPSNVQPNPPGPNPPNPTPGPYPPYEPTEPTFRPPTPDLTCPVGWSPYEDSEGAYHFCQHPLDTQCPQGFSCTQSSVSGVFVCCRLASNLKCANTNSTPYIINNAPRLCSLSSALPNPCPYNFSCQSSNIPQVNICCPLTYINTITRPIQQISPQNNGQSNYYTNQIMCVDGSIPAYVGQQMLQCNYLNTPDCCPPTYTCSLSTQRGINYEMNRSLARLSSRKEGRSPCSDNEIAVDGVDCFDSRECPGLSMCNIRSNDVRGDCCVKPQCQDGYDLAMPTEMCHDDSECREDNICQPFGEIKDYKVCCKPKKQPRSECIGRETLRHAGKSVYCRTDTQCPYGYECSEKTSNNQSMCCKLQNVNNICPDNRSPYKDSRDLPMSCKESDPTSLCPAGYVCKKGPMGDAHCCSLIAFCPPGKIPEINEDTNHAKK</sequence>
<gene>
    <name evidence="3" type="ORF">BOKJ2_LOCUS3749</name>
</gene>
<dbReference type="InterPro" id="IPR006150">
    <property type="entry name" value="Cys_repeat_1"/>
</dbReference>
<feature type="region of interest" description="Disordered" evidence="1">
    <location>
        <begin position="805"/>
        <end position="826"/>
    </location>
</feature>
<evidence type="ECO:0000256" key="1">
    <source>
        <dbReference type="SAM" id="MobiDB-lite"/>
    </source>
</evidence>
<evidence type="ECO:0000313" key="3">
    <source>
        <dbReference type="EMBL" id="CAD5211548.1"/>
    </source>
</evidence>
<name>A0A811K693_9BILA</name>
<feature type="signal peptide" evidence="2">
    <location>
        <begin position="1"/>
        <end position="15"/>
    </location>
</feature>
<dbReference type="InterPro" id="IPR028150">
    <property type="entry name" value="Lustrin_cystein"/>
</dbReference>
<evidence type="ECO:0000256" key="2">
    <source>
        <dbReference type="SAM" id="SignalP"/>
    </source>
</evidence>
<dbReference type="PANTHER" id="PTHR46339">
    <property type="entry name" value="PROTEIN CBG15282-RELATED"/>
    <property type="match status" value="1"/>
</dbReference>
<proteinExistence type="predicted"/>
<dbReference type="InterPro" id="IPR053014">
    <property type="entry name" value="Cuticle_assoc_divergent"/>
</dbReference>
<dbReference type="PANTHER" id="PTHR46339:SF15">
    <property type="entry name" value="CC DOMAIN-CONTAINING PROTEIN"/>
    <property type="match status" value="1"/>
</dbReference>
<comment type="caution">
    <text evidence="3">The sequence shown here is derived from an EMBL/GenBank/DDBJ whole genome shotgun (WGS) entry which is preliminary data.</text>
</comment>
<keyword evidence="2" id="KW-0732">Signal</keyword>
<evidence type="ECO:0000313" key="4">
    <source>
        <dbReference type="Proteomes" id="UP000614601"/>
    </source>
</evidence>
<dbReference type="AlphaFoldDB" id="A0A811K693"/>
<keyword evidence="4" id="KW-1185">Reference proteome</keyword>
<dbReference type="SMART" id="SM00289">
    <property type="entry name" value="WR1"/>
    <property type="match status" value="20"/>
</dbReference>